<organism evidence="2 3">
    <name type="scientific">Escherichia phage vB_EcoM_PHB05</name>
    <dbReference type="NCBI Taxonomy" id="2041347"/>
    <lineage>
        <taxon>Viruses</taxon>
        <taxon>Duplodnaviria</taxon>
        <taxon>Heunggongvirae</taxon>
        <taxon>Uroviricota</taxon>
        <taxon>Caudoviricetes</taxon>
        <taxon>Stephanstirmvirinae</taxon>
        <taxon>Justusliebigvirus</taxon>
        <taxon>Justusliebigvirus PHB05</taxon>
    </lineage>
</organism>
<proteinExistence type="predicted"/>
<dbReference type="Proteomes" id="UP000230824">
    <property type="component" value="Segment"/>
</dbReference>
<protein>
    <submittedName>
        <fullName evidence="2">Uncharacterized protein</fullName>
    </submittedName>
</protein>
<dbReference type="EMBL" id="MF805809">
    <property type="protein sequence ID" value="ATI15934.1"/>
    <property type="molecule type" value="Genomic_DNA"/>
</dbReference>
<keyword evidence="1" id="KW-0175">Coiled coil</keyword>
<sequence length="158" mass="18574">MSKRFGRNQKRKLSAQLAALQKEVNTLQKSVCELKEQNQLEKECIQLTQEVIGEYFPSLVPKKVALRENLPFALSLMQTRDRFQTETEDLMFAMHQLRGLEYTAQVDKLRNMLYVRVETPKGETVAFNYNFQQLPDHIIEQILKRDFVPMLVKQIKRG</sequence>
<feature type="coiled-coil region" evidence="1">
    <location>
        <begin position="3"/>
        <end position="30"/>
    </location>
</feature>
<evidence type="ECO:0000256" key="1">
    <source>
        <dbReference type="SAM" id="Coils"/>
    </source>
</evidence>
<evidence type="ECO:0000313" key="3">
    <source>
        <dbReference type="Proteomes" id="UP000230824"/>
    </source>
</evidence>
<dbReference type="GeneID" id="62611904"/>
<evidence type="ECO:0000313" key="2">
    <source>
        <dbReference type="EMBL" id="ATI15934.1"/>
    </source>
</evidence>
<keyword evidence="3" id="KW-1185">Reference proteome</keyword>
<dbReference type="KEGG" id="vg:62611904"/>
<dbReference type="RefSeq" id="YP_009984560.1">
    <property type="nucleotide sequence ID" value="NC_052652.1"/>
</dbReference>
<reference evidence="2 3" key="1">
    <citation type="submission" date="2017-09" db="EMBL/GenBank/DDBJ databases">
        <title>Phage vB_EcoM_PHB05 against multidrug-resistant shiga toxin-producing Escherichia.</title>
        <authorList>
            <person name="Chen Y."/>
            <person name="Song J."/>
            <person name="Wu B."/>
        </authorList>
    </citation>
    <scope>NUCLEOTIDE SEQUENCE [LARGE SCALE GENOMIC DNA]</scope>
    <source>
        <strain evidence="2">Wastewater</strain>
    </source>
</reference>
<accession>A0A291LAL6</accession>
<name>A0A291LAL6_9CAUD</name>